<gene>
    <name evidence="2" type="ORF">DJ018_13175</name>
</gene>
<evidence type="ECO:0000313" key="3">
    <source>
        <dbReference type="Proteomes" id="UP000249725"/>
    </source>
</evidence>
<accession>A0A328ABS4</accession>
<comment type="caution">
    <text evidence="2">The sequence shown here is derived from an EMBL/GenBank/DDBJ whole genome shotgun (WGS) entry which is preliminary data.</text>
</comment>
<protein>
    <submittedName>
        <fullName evidence="2">Uncharacterized protein</fullName>
    </submittedName>
</protein>
<dbReference type="AlphaFoldDB" id="A0A328ABS4"/>
<proteinExistence type="predicted"/>
<keyword evidence="1" id="KW-0812">Transmembrane</keyword>
<evidence type="ECO:0000256" key="1">
    <source>
        <dbReference type="SAM" id="Phobius"/>
    </source>
</evidence>
<evidence type="ECO:0000313" key="2">
    <source>
        <dbReference type="EMBL" id="RAK52101.1"/>
    </source>
</evidence>
<feature type="transmembrane region" description="Helical" evidence="1">
    <location>
        <begin position="31"/>
        <end position="53"/>
    </location>
</feature>
<name>A0A328ABS4_9CAUL</name>
<keyword evidence="1" id="KW-1133">Transmembrane helix</keyword>
<sequence>MKTVILTSEAFLSPAEKLGARCVQTLTRRKAVVIPHMIAAAVGVLAAALLIGIERAVLS</sequence>
<organism evidence="2 3">
    <name type="scientific">Phenylobacterium deserti</name>
    <dbReference type="NCBI Taxonomy" id="1914756"/>
    <lineage>
        <taxon>Bacteria</taxon>
        <taxon>Pseudomonadati</taxon>
        <taxon>Pseudomonadota</taxon>
        <taxon>Alphaproteobacteria</taxon>
        <taxon>Caulobacterales</taxon>
        <taxon>Caulobacteraceae</taxon>
        <taxon>Phenylobacterium</taxon>
    </lineage>
</organism>
<keyword evidence="3" id="KW-1185">Reference proteome</keyword>
<dbReference type="RefSeq" id="WP_111515425.1">
    <property type="nucleotide sequence ID" value="NZ_QFYR01000003.1"/>
</dbReference>
<dbReference type="Proteomes" id="UP000249725">
    <property type="component" value="Unassembled WGS sequence"/>
</dbReference>
<reference evidence="3" key="1">
    <citation type="submission" date="2018-05" db="EMBL/GenBank/DDBJ databases">
        <authorList>
            <person name="Li X."/>
        </authorList>
    </citation>
    <scope>NUCLEOTIDE SEQUENCE [LARGE SCALE GENOMIC DNA]</scope>
    <source>
        <strain evidence="3">YIM 73061</strain>
    </source>
</reference>
<dbReference type="EMBL" id="QFYR01000003">
    <property type="protein sequence ID" value="RAK52101.1"/>
    <property type="molecule type" value="Genomic_DNA"/>
</dbReference>
<keyword evidence="1" id="KW-0472">Membrane</keyword>